<comment type="pathway">
    <text evidence="2">Protein modification; protein ubiquitination.</text>
</comment>
<dbReference type="EMBL" id="JAOYFB010000003">
    <property type="protein sequence ID" value="KAK4011791.1"/>
    <property type="molecule type" value="Genomic_DNA"/>
</dbReference>
<dbReference type="Pfam" id="PF12937">
    <property type="entry name" value="F-box-like"/>
    <property type="match status" value="1"/>
</dbReference>
<keyword evidence="4" id="KW-0539">Nucleus</keyword>
<feature type="compositionally biased region" description="Basic and acidic residues" evidence="5">
    <location>
        <begin position="396"/>
        <end position="407"/>
    </location>
</feature>
<feature type="compositionally biased region" description="Polar residues" evidence="5">
    <location>
        <begin position="479"/>
        <end position="489"/>
    </location>
</feature>
<proteinExistence type="predicted"/>
<feature type="compositionally biased region" description="Polar residues" evidence="5">
    <location>
        <begin position="372"/>
        <end position="383"/>
    </location>
</feature>
<dbReference type="InterPro" id="IPR001810">
    <property type="entry name" value="F-box_dom"/>
</dbReference>
<feature type="region of interest" description="Disordered" evidence="5">
    <location>
        <begin position="473"/>
        <end position="513"/>
    </location>
</feature>
<name>A0ABQ9ZFU1_9CRUS</name>
<evidence type="ECO:0000256" key="4">
    <source>
        <dbReference type="ARBA" id="ARBA00023242"/>
    </source>
</evidence>
<reference evidence="7 8" key="1">
    <citation type="journal article" date="2023" name="Nucleic Acids Res.">
        <title>The hologenome of Daphnia magna reveals possible DNA methylation and microbiome-mediated evolution of the host genome.</title>
        <authorList>
            <person name="Chaturvedi A."/>
            <person name="Li X."/>
            <person name="Dhandapani V."/>
            <person name="Marshall H."/>
            <person name="Kissane S."/>
            <person name="Cuenca-Cambronero M."/>
            <person name="Asole G."/>
            <person name="Calvet F."/>
            <person name="Ruiz-Romero M."/>
            <person name="Marangio P."/>
            <person name="Guigo R."/>
            <person name="Rago D."/>
            <person name="Mirbahai L."/>
            <person name="Eastwood N."/>
            <person name="Colbourne J.K."/>
            <person name="Zhou J."/>
            <person name="Mallon E."/>
            <person name="Orsini L."/>
        </authorList>
    </citation>
    <scope>NUCLEOTIDE SEQUENCE [LARGE SCALE GENOMIC DNA]</scope>
    <source>
        <strain evidence="7">LRV0_1</strain>
    </source>
</reference>
<evidence type="ECO:0000256" key="5">
    <source>
        <dbReference type="SAM" id="MobiDB-lite"/>
    </source>
</evidence>
<accession>A0ABQ9ZFU1</accession>
<evidence type="ECO:0000256" key="3">
    <source>
        <dbReference type="ARBA" id="ARBA00022786"/>
    </source>
</evidence>
<dbReference type="PANTHER" id="PTHR13123">
    <property type="entry name" value="LD30288P"/>
    <property type="match status" value="1"/>
</dbReference>
<gene>
    <name evidence="7" type="ORF">OUZ56_020904</name>
</gene>
<dbReference type="InterPro" id="IPR040394">
    <property type="entry name" value="FBX25/32"/>
</dbReference>
<dbReference type="SUPFAM" id="SSF81383">
    <property type="entry name" value="F-box domain"/>
    <property type="match status" value="1"/>
</dbReference>
<evidence type="ECO:0000256" key="1">
    <source>
        <dbReference type="ARBA" id="ARBA00004123"/>
    </source>
</evidence>
<comment type="subcellular location">
    <subcellularLocation>
        <location evidence="1">Nucleus</location>
    </subcellularLocation>
</comment>
<dbReference type="Proteomes" id="UP001234178">
    <property type="component" value="Unassembled WGS sequence"/>
</dbReference>
<evidence type="ECO:0000313" key="8">
    <source>
        <dbReference type="Proteomes" id="UP001234178"/>
    </source>
</evidence>
<protein>
    <recommendedName>
        <fullName evidence="6">F-box domain-containing protein</fullName>
    </recommendedName>
</protein>
<evidence type="ECO:0000256" key="2">
    <source>
        <dbReference type="ARBA" id="ARBA00004906"/>
    </source>
</evidence>
<comment type="caution">
    <text evidence="7">The sequence shown here is derived from an EMBL/GenBank/DDBJ whole genome shotgun (WGS) entry which is preliminary data.</text>
</comment>
<feature type="region of interest" description="Disordered" evidence="5">
    <location>
        <begin position="367"/>
        <end position="421"/>
    </location>
</feature>
<keyword evidence="8" id="KW-1185">Reference proteome</keyword>
<feature type="domain" description="F-box" evidence="6">
    <location>
        <begin position="300"/>
        <end position="346"/>
    </location>
</feature>
<evidence type="ECO:0000313" key="7">
    <source>
        <dbReference type="EMBL" id="KAK4011791.1"/>
    </source>
</evidence>
<dbReference type="PANTHER" id="PTHR13123:SF7">
    <property type="entry name" value="LD30288P"/>
    <property type="match status" value="1"/>
</dbReference>
<sequence>MSQFHSLVLINLTSNTCYNHEGNVLHQYSCIAQQQRNTGLCRLCTYYLTFFPWLGRSAVWQLAMTSHASQQSHVTHAAIETTMPFYAKDWRSPGESWIKTEDGWEKLKVLETNRKRLISENGVFHRPADDDKENCALDNNQEGLDKTKGCLPPHCQITLKCTKEVAGFNGLSDALRRLDFRSAVHDHRRFPYTAKLLELLLSQHRITNLSGCAQKSVLNVLEEIAVQAQGSQQNVHVLVKLLTDLRTIVRGDSWWGTPLGSSQLWGKHVRTIDRIDAIASSIRHAESVPGNNGGEDKPKFEDLPEECVREILFRLADHRDLLSAAEACGVAQKLSAEQRLWKRLCRFHFSPVQISFALREIQKEREKPPLNMTLNKNNRSSRTPHPYLNSRRSPVRSHDSESSKPEELLDNASSTDTRGRVSSAFHEHLKRYRENLLGLQKEKQESNHLQSVGNANHVRLVSFQDVRNHFDQRGMLDNEPNSPQSTPRMNQLPPRRKNNEKDDGTSNNQTPLETDWEDVFHRARRLFGLREDYAEILHLCRNCRCLFWKTYGHPCIVDHQPTDNKSDEPSCNPETFYVPIPPQAFLKFFSL</sequence>
<organism evidence="7 8">
    <name type="scientific">Daphnia magna</name>
    <dbReference type="NCBI Taxonomy" id="35525"/>
    <lineage>
        <taxon>Eukaryota</taxon>
        <taxon>Metazoa</taxon>
        <taxon>Ecdysozoa</taxon>
        <taxon>Arthropoda</taxon>
        <taxon>Crustacea</taxon>
        <taxon>Branchiopoda</taxon>
        <taxon>Diplostraca</taxon>
        <taxon>Cladocera</taxon>
        <taxon>Anomopoda</taxon>
        <taxon>Daphniidae</taxon>
        <taxon>Daphnia</taxon>
    </lineage>
</organism>
<dbReference type="InterPro" id="IPR036047">
    <property type="entry name" value="F-box-like_dom_sf"/>
</dbReference>
<evidence type="ECO:0000259" key="6">
    <source>
        <dbReference type="Pfam" id="PF12937"/>
    </source>
</evidence>
<keyword evidence="3" id="KW-0833">Ubl conjugation pathway</keyword>
<dbReference type="Gene3D" id="1.20.1280.50">
    <property type="match status" value="1"/>
</dbReference>